<dbReference type="Proteomes" id="UP000475862">
    <property type="component" value="Unassembled WGS sequence"/>
</dbReference>
<gene>
    <name evidence="1" type="ORF">AGLY_016197</name>
</gene>
<protein>
    <submittedName>
        <fullName evidence="1">Uncharacterized protein</fullName>
    </submittedName>
</protein>
<accession>A0A6G0SZX0</accession>
<organism evidence="1 2">
    <name type="scientific">Aphis glycines</name>
    <name type="common">Soybean aphid</name>
    <dbReference type="NCBI Taxonomy" id="307491"/>
    <lineage>
        <taxon>Eukaryota</taxon>
        <taxon>Metazoa</taxon>
        <taxon>Ecdysozoa</taxon>
        <taxon>Arthropoda</taxon>
        <taxon>Hexapoda</taxon>
        <taxon>Insecta</taxon>
        <taxon>Pterygota</taxon>
        <taxon>Neoptera</taxon>
        <taxon>Paraneoptera</taxon>
        <taxon>Hemiptera</taxon>
        <taxon>Sternorrhyncha</taxon>
        <taxon>Aphidomorpha</taxon>
        <taxon>Aphidoidea</taxon>
        <taxon>Aphididae</taxon>
        <taxon>Aphidini</taxon>
        <taxon>Aphis</taxon>
        <taxon>Aphis</taxon>
    </lineage>
</organism>
<sequence>MDDKKKREHVVYEDYVYAYPFNINQLRLVSINQKSKPIICLWNENIRGRLPVACQKHCVVFPLNPLQEINLTMERGFRSKMERKSLVTACSRNSMDVVSRYKQYCNILTVIVSKKKKSRQVGTALLYIKGWGGPRTRIFEEKFMKNLVPNFQNLVIKEKNFMIFQLQNYLQIFAFSTDFSLTDISLGNRYIRLDTHQQLDYYRIF</sequence>
<evidence type="ECO:0000313" key="2">
    <source>
        <dbReference type="Proteomes" id="UP000475862"/>
    </source>
</evidence>
<name>A0A6G0SZX0_APHGL</name>
<proteinExistence type="predicted"/>
<dbReference type="AlphaFoldDB" id="A0A6G0SZX0"/>
<keyword evidence="2" id="KW-1185">Reference proteome</keyword>
<comment type="caution">
    <text evidence="1">The sequence shown here is derived from an EMBL/GenBank/DDBJ whole genome shotgun (WGS) entry which is preliminary data.</text>
</comment>
<reference evidence="1 2" key="1">
    <citation type="submission" date="2019-08" db="EMBL/GenBank/DDBJ databases">
        <title>The genome of the soybean aphid Biotype 1, its phylome, world population structure and adaptation to the North American continent.</title>
        <authorList>
            <person name="Giordano R."/>
            <person name="Donthu R.K."/>
            <person name="Hernandez A.G."/>
            <person name="Wright C.L."/>
            <person name="Zimin A.V."/>
        </authorList>
    </citation>
    <scope>NUCLEOTIDE SEQUENCE [LARGE SCALE GENOMIC DNA]</scope>
    <source>
        <tissue evidence="1">Whole aphids</tissue>
    </source>
</reference>
<dbReference type="EMBL" id="VYZN01000079">
    <property type="protein sequence ID" value="KAE9523645.1"/>
    <property type="molecule type" value="Genomic_DNA"/>
</dbReference>
<evidence type="ECO:0000313" key="1">
    <source>
        <dbReference type="EMBL" id="KAE9523645.1"/>
    </source>
</evidence>